<dbReference type="InterPro" id="IPR024230">
    <property type="entry name" value="GspL_cyto_dom"/>
</dbReference>
<dbReference type="EMBL" id="CQEM01000007">
    <property type="protein sequence ID" value="CNL08090.1"/>
    <property type="molecule type" value="Genomic_DNA"/>
</dbReference>
<gene>
    <name evidence="3" type="primary">outL</name>
    <name evidence="3" type="ORF">ERS008460_01808</name>
</gene>
<dbReference type="InterPro" id="IPR007812">
    <property type="entry name" value="T2SS_protein-GspL"/>
</dbReference>
<dbReference type="Gene3D" id="3.30.420.380">
    <property type="match status" value="1"/>
</dbReference>
<dbReference type="AlphaFoldDB" id="A0A0T9TXZ2"/>
<evidence type="ECO:0000256" key="1">
    <source>
        <dbReference type="SAM" id="Phobius"/>
    </source>
</evidence>
<proteinExistence type="predicted"/>
<dbReference type="NCBIfam" id="TIGR01709">
    <property type="entry name" value="typeII_sec_gspL"/>
    <property type="match status" value="1"/>
</dbReference>
<feature type="domain" description="GspL cytoplasmic actin-ATPase-like" evidence="2">
    <location>
        <begin position="24"/>
        <end position="248"/>
    </location>
</feature>
<reference evidence="4" key="1">
    <citation type="submission" date="2015-03" db="EMBL/GenBank/DDBJ databases">
        <authorList>
            <consortium name="Pathogen Informatics"/>
        </authorList>
    </citation>
    <scope>NUCLEOTIDE SEQUENCE [LARGE SCALE GENOMIC DNA]</scope>
    <source>
        <strain evidence="4">IP27925</strain>
    </source>
</reference>
<keyword evidence="1" id="KW-1133">Transmembrane helix</keyword>
<dbReference type="CDD" id="cd24017">
    <property type="entry name" value="ASKHA_T2SSL_N"/>
    <property type="match status" value="1"/>
</dbReference>
<dbReference type="Gene3D" id="3.30.420.370">
    <property type="match status" value="1"/>
</dbReference>
<evidence type="ECO:0000259" key="2">
    <source>
        <dbReference type="Pfam" id="PF05134"/>
    </source>
</evidence>
<keyword evidence="1" id="KW-0812">Transmembrane</keyword>
<accession>A0A0T9TXZ2</accession>
<name>A0A0T9TXZ2_YERAE</name>
<dbReference type="GO" id="GO:0015628">
    <property type="term" value="P:protein secretion by the type II secretion system"/>
    <property type="evidence" value="ECO:0007669"/>
    <property type="project" value="InterPro"/>
</dbReference>
<evidence type="ECO:0000313" key="3">
    <source>
        <dbReference type="EMBL" id="CNL08090.1"/>
    </source>
</evidence>
<dbReference type="SUPFAM" id="SSF53067">
    <property type="entry name" value="Actin-like ATPase domain"/>
    <property type="match status" value="2"/>
</dbReference>
<dbReference type="InterPro" id="IPR043129">
    <property type="entry name" value="ATPase_NBD"/>
</dbReference>
<dbReference type="Proteomes" id="UP000040088">
    <property type="component" value="Unassembled WGS sequence"/>
</dbReference>
<dbReference type="GO" id="GO:0009276">
    <property type="term" value="C:Gram-negative-bacterium-type cell wall"/>
    <property type="evidence" value="ECO:0007669"/>
    <property type="project" value="InterPro"/>
</dbReference>
<dbReference type="Pfam" id="PF05134">
    <property type="entry name" value="T2SSL"/>
    <property type="match status" value="1"/>
</dbReference>
<keyword evidence="1" id="KW-0472">Membrane</keyword>
<sequence length="408" mass="47178">MRCYTEDLVLVRNIINKLTSQNKLIIRLGSDAVDPIYWYMEMQDSGEATHGKLASYCELVKIPGYTHCRVQVLVSSSRVIFRKVDIKNKKIRKSIKAIGFIIEQSIVGNIDDYHIILLECDNDFCYVAAVEHELMKIWLGWLQSAKISTEILMPDVLALPYRAGEWHTANLGNEWLMRSHEMSGFSVQETILEKLYISRFMPVSEEILSPVNDKPTTRHFIPYCDVLRIMSENIGNCNANFLLGKYSYYKSLTKEGHYSFKVLWSLLLLSILICFGYLIDNYKVEEGIAALTSVSENFHRDFSWDNKKVINDTIDFSDYIYRYNRRMLNLDFISQLHNFSHIINDLDVGVNGIYIDNDRQTISFNVSTIRDSVINEKLIKVDEKSLHLNSVVVNNSDGTHNIIFKCCQ</sequence>
<dbReference type="GO" id="GO:0015627">
    <property type="term" value="C:type II protein secretion system complex"/>
    <property type="evidence" value="ECO:0007669"/>
    <property type="project" value="InterPro"/>
</dbReference>
<feature type="transmembrane region" description="Helical" evidence="1">
    <location>
        <begin position="258"/>
        <end position="279"/>
    </location>
</feature>
<organism evidence="3 4">
    <name type="scientific">Yersinia aleksiciae</name>
    <dbReference type="NCBI Taxonomy" id="263819"/>
    <lineage>
        <taxon>Bacteria</taxon>
        <taxon>Pseudomonadati</taxon>
        <taxon>Pseudomonadota</taxon>
        <taxon>Gammaproteobacteria</taxon>
        <taxon>Enterobacterales</taxon>
        <taxon>Yersiniaceae</taxon>
        <taxon>Yersinia</taxon>
    </lineage>
</organism>
<protein>
    <submittedName>
        <fullName evidence="3">General secretion pathway protein L</fullName>
    </submittedName>
</protein>
<evidence type="ECO:0000313" key="4">
    <source>
        <dbReference type="Proteomes" id="UP000040088"/>
    </source>
</evidence>